<feature type="transmembrane region" description="Helical" evidence="4">
    <location>
        <begin position="226"/>
        <end position="244"/>
    </location>
</feature>
<gene>
    <name evidence="6" type="ORF">Adt_35993</name>
</gene>
<feature type="transmembrane region" description="Helical" evidence="4">
    <location>
        <begin position="551"/>
        <end position="573"/>
    </location>
</feature>
<feature type="transmembrane region" description="Helical" evidence="4">
    <location>
        <begin position="127"/>
        <end position="147"/>
    </location>
</feature>
<feature type="transmembrane region" description="Helical" evidence="4">
    <location>
        <begin position="656"/>
        <end position="677"/>
    </location>
</feature>
<dbReference type="InterPro" id="IPR018247">
    <property type="entry name" value="EF_Hand_1_Ca_BS"/>
</dbReference>
<dbReference type="PROSITE" id="PS50222">
    <property type="entry name" value="EF_HAND_2"/>
    <property type="match status" value="4"/>
</dbReference>
<reference evidence="7" key="1">
    <citation type="submission" date="2024-07" db="EMBL/GenBank/DDBJ databases">
        <title>Two chromosome-level genome assemblies of Korean endemic species Abeliophyllum distichum and Forsythia ovata (Oleaceae).</title>
        <authorList>
            <person name="Jang H."/>
        </authorList>
    </citation>
    <scope>NUCLEOTIDE SEQUENCE [LARGE SCALE GENOMIC DNA]</scope>
</reference>
<keyword evidence="4" id="KW-1133">Transmembrane helix</keyword>
<feature type="transmembrane region" description="Helical" evidence="4">
    <location>
        <begin position="630"/>
        <end position="650"/>
    </location>
</feature>
<dbReference type="Pfam" id="PF13499">
    <property type="entry name" value="EF-hand_7"/>
    <property type="match status" value="1"/>
</dbReference>
<feature type="transmembrane region" description="Helical" evidence="4">
    <location>
        <begin position="159"/>
        <end position="182"/>
    </location>
</feature>
<dbReference type="PANTHER" id="PTHR31503">
    <property type="entry name" value="VACUOLAR CALCIUM ION TRANSPORTER"/>
    <property type="match status" value="1"/>
</dbReference>
<organism evidence="6 7">
    <name type="scientific">Abeliophyllum distichum</name>
    <dbReference type="NCBI Taxonomy" id="126358"/>
    <lineage>
        <taxon>Eukaryota</taxon>
        <taxon>Viridiplantae</taxon>
        <taxon>Streptophyta</taxon>
        <taxon>Embryophyta</taxon>
        <taxon>Tracheophyta</taxon>
        <taxon>Spermatophyta</taxon>
        <taxon>Magnoliopsida</taxon>
        <taxon>eudicotyledons</taxon>
        <taxon>Gunneridae</taxon>
        <taxon>Pentapetalae</taxon>
        <taxon>asterids</taxon>
        <taxon>lamiids</taxon>
        <taxon>Lamiales</taxon>
        <taxon>Oleaceae</taxon>
        <taxon>Forsythieae</taxon>
        <taxon>Abeliophyllum</taxon>
    </lineage>
</organism>
<feature type="domain" description="EF-hand" evidence="5">
    <location>
        <begin position="353"/>
        <end position="388"/>
    </location>
</feature>
<dbReference type="Proteomes" id="UP001604336">
    <property type="component" value="Unassembled WGS sequence"/>
</dbReference>
<proteinExistence type="predicted"/>
<keyword evidence="2" id="KW-0106">Calcium</keyword>
<name>A0ABD1QGC0_9LAMI</name>
<dbReference type="InterPro" id="IPR011992">
    <property type="entry name" value="EF-hand-dom_pair"/>
</dbReference>
<feature type="domain" description="EF-hand" evidence="5">
    <location>
        <begin position="485"/>
        <end position="520"/>
    </location>
</feature>
<dbReference type="InterPro" id="IPR004713">
    <property type="entry name" value="CaH_exchang"/>
</dbReference>
<evidence type="ECO:0000313" key="6">
    <source>
        <dbReference type="EMBL" id="KAL2475257.1"/>
    </source>
</evidence>
<evidence type="ECO:0000256" key="1">
    <source>
        <dbReference type="ARBA" id="ARBA00022449"/>
    </source>
</evidence>
<dbReference type="PROSITE" id="PS00018">
    <property type="entry name" value="EF_HAND_1"/>
    <property type="match status" value="3"/>
</dbReference>
<dbReference type="EMBL" id="JBFOLK010000011">
    <property type="protein sequence ID" value="KAL2475257.1"/>
    <property type="molecule type" value="Genomic_DNA"/>
</dbReference>
<keyword evidence="3" id="KW-0406">Ion transport</keyword>
<keyword evidence="1" id="KW-0813">Transport</keyword>
<feature type="transmembrane region" description="Helical" evidence="4">
    <location>
        <begin position="585"/>
        <end position="609"/>
    </location>
</feature>
<evidence type="ECO:0000259" key="5">
    <source>
        <dbReference type="PROSITE" id="PS50222"/>
    </source>
</evidence>
<dbReference type="CDD" id="cd00051">
    <property type="entry name" value="EFh"/>
    <property type="match status" value="1"/>
</dbReference>
<dbReference type="SUPFAM" id="SSF47473">
    <property type="entry name" value="EF-hand"/>
    <property type="match status" value="1"/>
</dbReference>
<evidence type="ECO:0000313" key="7">
    <source>
        <dbReference type="Proteomes" id="UP001604336"/>
    </source>
</evidence>
<dbReference type="Gene3D" id="1.10.238.10">
    <property type="entry name" value="EF-hand"/>
    <property type="match status" value="2"/>
</dbReference>
<dbReference type="GO" id="GO:0070588">
    <property type="term" value="P:calcium ion transmembrane transport"/>
    <property type="evidence" value="ECO:0007669"/>
    <property type="project" value="UniProtKB-ARBA"/>
</dbReference>
<dbReference type="AlphaFoldDB" id="A0ABD1QGC0"/>
<keyword evidence="1" id="KW-0050">Antiport</keyword>
<dbReference type="InterPro" id="IPR002048">
    <property type="entry name" value="EF_hand_dom"/>
</dbReference>
<dbReference type="SMART" id="SM00054">
    <property type="entry name" value="EFh"/>
    <property type="match status" value="4"/>
</dbReference>
<evidence type="ECO:0000256" key="4">
    <source>
        <dbReference type="SAM" id="Phobius"/>
    </source>
</evidence>
<dbReference type="PANTHER" id="PTHR31503:SF85">
    <property type="entry name" value="CALCIUM-BINDING EF-HAND FAMILY PROTEIN"/>
    <property type="match status" value="1"/>
</dbReference>
<comment type="caution">
    <text evidence="6">The sequence shown here is derived from an EMBL/GenBank/DDBJ whole genome shotgun (WGS) entry which is preliminary data.</text>
</comment>
<evidence type="ECO:0000256" key="3">
    <source>
        <dbReference type="ARBA" id="ARBA00023065"/>
    </source>
</evidence>
<dbReference type="GO" id="GO:0015297">
    <property type="term" value="F:antiporter activity"/>
    <property type="evidence" value="ECO:0007669"/>
    <property type="project" value="UniProtKB-KW"/>
</dbReference>
<accession>A0ABD1QGC0</accession>
<keyword evidence="7" id="KW-1185">Reference proteome</keyword>
<evidence type="ECO:0000256" key="2">
    <source>
        <dbReference type="ARBA" id="ARBA00022837"/>
    </source>
</evidence>
<feature type="transmembrane region" description="Helical" evidence="4">
    <location>
        <begin position="250"/>
        <end position="271"/>
    </location>
</feature>
<keyword evidence="4" id="KW-0812">Transmembrane</keyword>
<sequence>MALSIHSLQYNIQIFTPTVAILSFMVLVSFINSIHGRILRINSSDDLISDGIDHVHSESPALTANGYLLSSSTCQHTYGFLPCAENAGGYIFQILIYQGLLIFGEKQLSMGSKVLFNIFGNSKVVGIIFRILTGIPAMMMMILSGVFGSKKNAQSLVSLGVGIYAGISVFTLTLQWGICLIVGGRKLQQESTPEHSEFPASCCLRVKEKLTELKDTGITIDDKTRYTAGIMLLSLIPYVILQLIDIFNTSHIVILIALIVSAASLVSYFIYQNLNPWIQQRSLDYSKYEILRTGFLKHLEQLGKLVDEDGKLNIPVIKKLFVETDRDNDRSITSFELEKLVLDVMKTGKLNVNKQLAVSEVMKSFDFNNDEKINIHEFIEGCKKWIAETNPSSSSTNFFNEDFQRFNKINENRPEEIDLIMSKILKHAESQILKAESLVTEDGKPNTDSIKSLFRQFDNDNNNEISKTELEQLICTVKFEGFQPNYKDVIKELFKDFDKDGNHTIDEPEFVDGVEKWIDKAIHVADCSDKTSSIDEFDRIVWEKVVYQDSFVWACVKCVFRIVLGIVILTFLGGPLTTSILQLSYAMSVPSFSISFVIVPLAMNMRTLIEAIFPASKKSENTASLTFTEIYGGVVMNNISGLTTLLAVVYAKDLPWNYSAEVLTVLVVCAVVGILGYTRTSYPLWICLLAFFLYPFSLALFCYVQLVLHLN</sequence>
<feature type="transmembrane region" description="Helical" evidence="4">
    <location>
        <begin position="684"/>
        <end position="708"/>
    </location>
</feature>
<feature type="domain" description="EF-hand" evidence="5">
    <location>
        <begin position="312"/>
        <end position="347"/>
    </location>
</feature>
<feature type="transmembrane region" description="Helical" evidence="4">
    <location>
        <begin position="12"/>
        <end position="31"/>
    </location>
</feature>
<protein>
    <submittedName>
        <fullName evidence="6">Sodium/calcium exchanger family protein/calcium-binding EF hand family protein</fullName>
    </submittedName>
</protein>
<feature type="domain" description="EF-hand" evidence="5">
    <location>
        <begin position="445"/>
        <end position="480"/>
    </location>
</feature>
<keyword evidence="4" id="KW-0472">Membrane</keyword>